<proteinExistence type="predicted"/>
<evidence type="ECO:0000313" key="2">
    <source>
        <dbReference type="EMBL" id="PHU34349.1"/>
    </source>
</evidence>
<accession>A0A2G3DTI4</accession>
<feature type="transmembrane region" description="Helical" evidence="1">
    <location>
        <begin position="70"/>
        <end position="89"/>
    </location>
</feature>
<feature type="transmembrane region" description="Helical" evidence="1">
    <location>
        <begin position="6"/>
        <end position="27"/>
    </location>
</feature>
<evidence type="ECO:0000256" key="1">
    <source>
        <dbReference type="SAM" id="Phobius"/>
    </source>
</evidence>
<feature type="transmembrane region" description="Helical" evidence="1">
    <location>
        <begin position="195"/>
        <end position="215"/>
    </location>
</feature>
<name>A0A2G3DTI4_9FIRM</name>
<organism evidence="2 3">
    <name type="scientific">Pseudobutyrivibrio ruminis</name>
    <dbReference type="NCBI Taxonomy" id="46206"/>
    <lineage>
        <taxon>Bacteria</taxon>
        <taxon>Bacillati</taxon>
        <taxon>Bacillota</taxon>
        <taxon>Clostridia</taxon>
        <taxon>Lachnospirales</taxon>
        <taxon>Lachnospiraceae</taxon>
        <taxon>Pseudobutyrivibrio</taxon>
    </lineage>
</organism>
<keyword evidence="1" id="KW-0472">Membrane</keyword>
<evidence type="ECO:0000313" key="3">
    <source>
        <dbReference type="Proteomes" id="UP000225889"/>
    </source>
</evidence>
<dbReference type="PANTHER" id="PTHR36111">
    <property type="entry name" value="INNER MEMBRANE PROTEIN-RELATED"/>
    <property type="match status" value="1"/>
</dbReference>
<feature type="transmembrane region" description="Helical" evidence="1">
    <location>
        <begin position="221"/>
        <end position="241"/>
    </location>
</feature>
<reference evidence="2 3" key="2">
    <citation type="submission" date="2017-10" db="EMBL/GenBank/DDBJ databases">
        <authorList>
            <person name="Banno H."/>
            <person name="Chua N.-H."/>
        </authorList>
    </citation>
    <scope>NUCLEOTIDE SEQUENCE [LARGE SCALE GENOMIC DNA]</scope>
    <source>
        <strain evidence="2 3">JK626</strain>
    </source>
</reference>
<dbReference type="AlphaFoldDB" id="A0A2G3DTI4"/>
<dbReference type="Pfam" id="PF04474">
    <property type="entry name" value="DUF554"/>
    <property type="match status" value="1"/>
</dbReference>
<dbReference type="InterPro" id="IPR007563">
    <property type="entry name" value="DUF554"/>
</dbReference>
<dbReference type="EMBL" id="PDYF01000026">
    <property type="protein sequence ID" value="PHU34349.1"/>
    <property type="molecule type" value="Genomic_DNA"/>
</dbReference>
<protein>
    <submittedName>
        <fullName evidence="2">DUF554 domain-containing protein</fullName>
    </submittedName>
</protein>
<sequence>MIGLGTLINTVAIIFGGLIGNFTGKLFKEDQQHAITKACGISVLFIAIAGAMQGMMAIDGKNLVSGKSMLVVLCIVFGTIIGELIGIENGFERFGEWLKVKSGNSGDKEFVNAFVTASLTVCIGAMAIVGAIQDGILGDYSTLAVKSVLDFIVVAVMTSSLGKGSAFSAIPIFLFEGSITLLAKLISPIMTDMAIAYLSLIGSILIFCVGVNLVWGKTVRVANMLPGLIFAVVAVYIPGGIF</sequence>
<keyword evidence="1" id="KW-1133">Transmembrane helix</keyword>
<feature type="transmembrane region" description="Helical" evidence="1">
    <location>
        <begin position="39"/>
        <end position="58"/>
    </location>
</feature>
<dbReference type="RefSeq" id="WP_090155306.1">
    <property type="nucleotide sequence ID" value="NZ_PDYF01000026.1"/>
</dbReference>
<gene>
    <name evidence="2" type="ORF">CSX01_10550</name>
</gene>
<keyword evidence="1" id="KW-0812">Transmembrane</keyword>
<dbReference type="PANTHER" id="PTHR36111:SF2">
    <property type="entry name" value="INNER MEMBRANE PROTEIN"/>
    <property type="match status" value="1"/>
</dbReference>
<reference evidence="2 3" key="1">
    <citation type="submission" date="2017-10" db="EMBL/GenBank/DDBJ databases">
        <title>Resolving the taxonomy of Roseburia spp., Eubacterium rectale and Agathobacter spp. through phylogenomic analysis.</title>
        <authorList>
            <person name="Sheridan P.O."/>
            <person name="Walker A.W."/>
            <person name="Duncan S.H."/>
            <person name="Scott K.P."/>
            <person name="Toole P.W.O."/>
            <person name="Luis P."/>
            <person name="Flint H.J."/>
        </authorList>
    </citation>
    <scope>NUCLEOTIDE SEQUENCE [LARGE SCALE GENOMIC DNA]</scope>
    <source>
        <strain evidence="2 3">JK626</strain>
    </source>
</reference>
<feature type="transmembrane region" description="Helical" evidence="1">
    <location>
        <begin position="110"/>
        <end position="132"/>
    </location>
</feature>
<comment type="caution">
    <text evidence="2">The sequence shown here is derived from an EMBL/GenBank/DDBJ whole genome shotgun (WGS) entry which is preliminary data.</text>
</comment>
<dbReference type="Proteomes" id="UP000225889">
    <property type="component" value="Unassembled WGS sequence"/>
</dbReference>